<gene>
    <name evidence="1" type="ORF">PMAYCL1PPCAC_11173</name>
</gene>
<organism evidence="1 2">
    <name type="scientific">Pristionchus mayeri</name>
    <dbReference type="NCBI Taxonomy" id="1317129"/>
    <lineage>
        <taxon>Eukaryota</taxon>
        <taxon>Metazoa</taxon>
        <taxon>Ecdysozoa</taxon>
        <taxon>Nematoda</taxon>
        <taxon>Chromadorea</taxon>
        <taxon>Rhabditida</taxon>
        <taxon>Rhabditina</taxon>
        <taxon>Diplogasteromorpha</taxon>
        <taxon>Diplogasteroidea</taxon>
        <taxon>Neodiplogasteridae</taxon>
        <taxon>Pristionchus</taxon>
    </lineage>
</organism>
<protein>
    <submittedName>
        <fullName evidence="1">Uncharacterized protein</fullName>
    </submittedName>
</protein>
<dbReference type="Proteomes" id="UP001328107">
    <property type="component" value="Unassembled WGS sequence"/>
</dbReference>
<dbReference type="EMBL" id="BTRK01000003">
    <property type="protein sequence ID" value="GMR40978.1"/>
    <property type="molecule type" value="Genomic_DNA"/>
</dbReference>
<feature type="non-terminal residue" evidence="1">
    <location>
        <position position="90"/>
    </location>
</feature>
<reference evidence="2" key="1">
    <citation type="submission" date="2022-10" db="EMBL/GenBank/DDBJ databases">
        <title>Genome assembly of Pristionchus species.</title>
        <authorList>
            <person name="Yoshida K."/>
            <person name="Sommer R.J."/>
        </authorList>
    </citation>
    <scope>NUCLEOTIDE SEQUENCE [LARGE SCALE GENOMIC DNA]</scope>
    <source>
        <strain evidence="2">RS5460</strain>
    </source>
</reference>
<evidence type="ECO:0000313" key="2">
    <source>
        <dbReference type="Proteomes" id="UP001328107"/>
    </source>
</evidence>
<dbReference type="AlphaFoldDB" id="A0AAN4ZM44"/>
<accession>A0AAN4ZM44</accession>
<evidence type="ECO:0000313" key="1">
    <source>
        <dbReference type="EMBL" id="GMR40978.1"/>
    </source>
</evidence>
<feature type="non-terminal residue" evidence="1">
    <location>
        <position position="1"/>
    </location>
</feature>
<name>A0AAN4ZM44_9BILA</name>
<proteinExistence type="predicted"/>
<keyword evidence="2" id="KW-1185">Reference proteome</keyword>
<comment type="caution">
    <text evidence="1">The sequence shown here is derived from an EMBL/GenBank/DDBJ whole genome shotgun (WGS) entry which is preliminary data.</text>
</comment>
<sequence length="90" mass="9877">RYGKNDTADEDRADKLCNTTLDSSNETISRLQKCFSKLNGSDLANSDSGSRFFGLRLDGVIFPLAAASVVAKISPNYRVMLGDTMDEYAF</sequence>